<evidence type="ECO:0000313" key="3">
    <source>
        <dbReference type="EMBL" id="GDY70728.1"/>
    </source>
</evidence>
<dbReference type="PANTHER" id="PTHR46844:SF1">
    <property type="entry name" value="SLR5058 PROTEIN"/>
    <property type="match status" value="1"/>
</dbReference>
<evidence type="ECO:0000259" key="2">
    <source>
        <dbReference type="PROSITE" id="PS50837"/>
    </source>
</evidence>
<dbReference type="PANTHER" id="PTHR46844">
    <property type="entry name" value="SLR5058 PROTEIN"/>
    <property type="match status" value="1"/>
</dbReference>
<dbReference type="AlphaFoldDB" id="A0A4D4MFG9"/>
<accession>A0A4D4MFG9</accession>
<dbReference type="InterPro" id="IPR007111">
    <property type="entry name" value="NACHT_NTPase"/>
</dbReference>
<evidence type="ECO:0000256" key="1">
    <source>
        <dbReference type="SAM" id="MobiDB-lite"/>
    </source>
</evidence>
<organism evidence="3 4">
    <name type="scientific">Streptomyces avermitilis</name>
    <dbReference type="NCBI Taxonomy" id="33903"/>
    <lineage>
        <taxon>Bacteria</taxon>
        <taxon>Bacillati</taxon>
        <taxon>Actinomycetota</taxon>
        <taxon>Actinomycetes</taxon>
        <taxon>Kitasatosporales</taxon>
        <taxon>Streptomycetaceae</taxon>
        <taxon>Streptomyces</taxon>
    </lineage>
</organism>
<name>A0A4D4MFG9_STRAX</name>
<feature type="compositionally biased region" description="Low complexity" evidence="1">
    <location>
        <begin position="86"/>
        <end position="111"/>
    </location>
</feature>
<dbReference type="Gene3D" id="3.40.50.300">
    <property type="entry name" value="P-loop containing nucleotide triphosphate hydrolases"/>
    <property type="match status" value="1"/>
</dbReference>
<reference evidence="3 4" key="1">
    <citation type="submission" date="2019-04" db="EMBL/GenBank/DDBJ databases">
        <title>Draft genome sequences of Streptomyces avermitilis ATCC 31267.</title>
        <authorList>
            <person name="Komaki H."/>
            <person name="Tamura T."/>
            <person name="Hosoyama A."/>
        </authorList>
    </citation>
    <scope>NUCLEOTIDE SEQUENCE [LARGE SCALE GENOMIC DNA]</scope>
    <source>
        <strain evidence="3 4">ATCC 31267</strain>
    </source>
</reference>
<dbReference type="PROSITE" id="PS50837">
    <property type="entry name" value="NACHT"/>
    <property type="match status" value="1"/>
</dbReference>
<dbReference type="InterPro" id="IPR027417">
    <property type="entry name" value="P-loop_NTPase"/>
</dbReference>
<comment type="caution">
    <text evidence="3">The sequence shown here is derived from an EMBL/GenBank/DDBJ whole genome shotgun (WGS) entry which is preliminary data.</text>
</comment>
<evidence type="ECO:0000313" key="4">
    <source>
        <dbReference type="Proteomes" id="UP000299211"/>
    </source>
</evidence>
<feature type="domain" description="NACHT" evidence="2">
    <location>
        <begin position="220"/>
        <end position="425"/>
    </location>
</feature>
<dbReference type="Proteomes" id="UP000299211">
    <property type="component" value="Unassembled WGS sequence"/>
</dbReference>
<sequence>MTQESQAASGQGALGAGLRRLLAESGLDKGTAVVRANRLLDGWGVRRLSASRFTERLSGQPGSNFAQLWALVAAMLVERGELTEAEAAASGRTRTAAGDGPPAPRARAGHTSEGPTGPRARAGHRSGVGPGRAQGHYDYWYALWESVRAEPGAGPDPRLGAYLDAAARAARVHPYPDLFGEEGPSPAYSYVPQRVVAAVPGCEGPGEPEPAAGVFAASGGTALLVAGPGGGKSTLLRVQVAETAAQLADRANRRAGQAFPVLVRAVKLAARGPFAHVLAAAASDALACRLAPGTLTEDFFRRRPHPKADWLVLVDGLDEIPAPAARAALLRTLAAAEREGPYRFLVTTRPLPPDELAAATAPAARFELLPFTAEDLRGYARARFAALNSPDGHVERFTALLAEAGLAELARTPLMAALLCRLYAQMPGERLPQGRTAVYREFVDRVHTYNTHKDVIETHQRAIEALARPFQHVPDRDAVTRAASAARDALPDLVGHLAFHLLYARVGTFADALADHPLSRPPVPLSAPDWNRFLREMLSVTGLLTVEDGELAFPHRTFMEYHAARYATLTRGSRAWEVWHLLDSRWIRPPAWPFTRAIWSMSVVKVNFLAAFGFYGLPCLTHADLSYAGFVLDLVRAHGTDLRIRYVRIAARGGAEGGTFVALQAALGTLVPAEAAEAARATLAAVALSGRRVAGEQRVLAAETLCRVGDVRGIEALRAMAEDPKQLDILDQLHTPVRMQVAGTVFAPITLYEADAMQRDSRRDTKAKLEAVMRDPTLPEAVRREAGQVRAAFGTVIGENAAARVSRAKSRPDGRWWRRRGRRTP</sequence>
<proteinExistence type="predicted"/>
<feature type="region of interest" description="Disordered" evidence="1">
    <location>
        <begin position="804"/>
        <end position="825"/>
    </location>
</feature>
<dbReference type="RefSeq" id="WP_048894273.1">
    <property type="nucleotide sequence ID" value="NZ_BAABTN010000023.1"/>
</dbReference>
<gene>
    <name evidence="3" type="ORF">SAV31267_002130</name>
</gene>
<feature type="region of interest" description="Disordered" evidence="1">
    <location>
        <begin position="86"/>
        <end position="129"/>
    </location>
</feature>
<protein>
    <recommendedName>
        <fullName evidence="2">NACHT domain-containing protein</fullName>
    </recommendedName>
</protein>
<dbReference type="EMBL" id="BJHY01000001">
    <property type="protein sequence ID" value="GDY70728.1"/>
    <property type="molecule type" value="Genomic_DNA"/>
</dbReference>